<dbReference type="RefSeq" id="WP_002211235.1">
    <property type="nucleotide sequence ID" value="NC_008150.1"/>
</dbReference>
<protein>
    <recommendedName>
        <fullName evidence="5">Release factor glutamine methyltransferase</fullName>
        <shortName evidence="5">RF MTase</shortName>
        <ecNumber evidence="5">2.1.1.297</ecNumber>
    </recommendedName>
    <alternativeName>
        <fullName evidence="5">N5-glutamine methyltransferase PrmC</fullName>
    </alternativeName>
    <alternativeName>
        <fullName evidence="5">Protein-(glutamine-N5) MTase PrmC</fullName>
    </alternativeName>
    <alternativeName>
        <fullName evidence="5">Protein-glutamine N-methyltransferase PrmC</fullName>
    </alternativeName>
</protein>
<dbReference type="InterPro" id="IPR029063">
    <property type="entry name" value="SAM-dependent_MTases_sf"/>
</dbReference>
<evidence type="ECO:0000256" key="3">
    <source>
        <dbReference type="ARBA" id="ARBA00022691"/>
    </source>
</evidence>
<dbReference type="InterPro" id="IPR002052">
    <property type="entry name" value="DNA_methylase_N6_adenine_CS"/>
</dbReference>
<evidence type="ECO:0000256" key="2">
    <source>
        <dbReference type="ARBA" id="ARBA00022679"/>
    </source>
</evidence>
<dbReference type="AlphaFoldDB" id="A0A0E1NLN5"/>
<dbReference type="SMR" id="A0A0E1NLN5"/>
<feature type="binding site" evidence="5">
    <location>
        <begin position="182"/>
        <end position="185"/>
    </location>
    <ligand>
        <name>substrate</name>
    </ligand>
</feature>
<dbReference type="InterPro" id="IPR050320">
    <property type="entry name" value="N5-glutamine_MTase"/>
</dbReference>
<dbReference type="PROSITE" id="PS00092">
    <property type="entry name" value="N6_MTASE"/>
    <property type="match status" value="1"/>
</dbReference>
<feature type="binding site" evidence="5">
    <location>
        <begin position="117"/>
        <end position="121"/>
    </location>
    <ligand>
        <name>S-adenosyl-L-methionine</name>
        <dbReference type="ChEBI" id="CHEBI:59789"/>
    </ligand>
</feature>
<dbReference type="GO" id="GO:0032259">
    <property type="term" value="P:methylation"/>
    <property type="evidence" value="ECO:0007669"/>
    <property type="project" value="UniProtKB-KW"/>
</dbReference>
<keyword evidence="1 5" id="KW-0489">Methyltransferase</keyword>
<keyword evidence="3 5" id="KW-0949">S-adenosyl-L-methionine</keyword>
<dbReference type="GeneID" id="57976643"/>
<evidence type="ECO:0000259" key="6">
    <source>
        <dbReference type="Pfam" id="PF13847"/>
    </source>
</evidence>
<evidence type="ECO:0000313" key="8">
    <source>
        <dbReference type="EMBL" id="ABG13369.1"/>
    </source>
</evidence>
<dbReference type="HAMAP" id="MF_02126">
    <property type="entry name" value="RF_methyltr_PrmC"/>
    <property type="match status" value="1"/>
</dbReference>
<dbReference type="Pfam" id="PF17827">
    <property type="entry name" value="PrmC_N"/>
    <property type="match status" value="1"/>
</dbReference>
<dbReference type="FunFam" id="3.40.50.150:FF:000053">
    <property type="entry name" value="Release factor glutamine methyltransferase"/>
    <property type="match status" value="1"/>
</dbReference>
<comment type="similarity">
    <text evidence="5">Belongs to the protein N5-glutamine methyltransferase family. PrmC subfamily.</text>
</comment>
<dbReference type="PATRIC" id="fig|360102.15.peg.4513"/>
<keyword evidence="2 5" id="KW-0808">Transferase</keyword>
<comment type="catalytic activity">
    <reaction evidence="4 5">
        <text>L-glutaminyl-[peptide chain release factor] + S-adenosyl-L-methionine = N(5)-methyl-L-glutaminyl-[peptide chain release factor] + S-adenosyl-L-homocysteine + H(+)</text>
        <dbReference type="Rhea" id="RHEA:42896"/>
        <dbReference type="Rhea" id="RHEA-COMP:10271"/>
        <dbReference type="Rhea" id="RHEA-COMP:10272"/>
        <dbReference type="ChEBI" id="CHEBI:15378"/>
        <dbReference type="ChEBI" id="CHEBI:30011"/>
        <dbReference type="ChEBI" id="CHEBI:57856"/>
        <dbReference type="ChEBI" id="CHEBI:59789"/>
        <dbReference type="ChEBI" id="CHEBI:61891"/>
        <dbReference type="EC" id="2.1.1.297"/>
    </reaction>
</comment>
<dbReference type="NCBIfam" id="TIGR00536">
    <property type="entry name" value="hemK_fam"/>
    <property type="match status" value="1"/>
</dbReference>
<dbReference type="InterPro" id="IPR004556">
    <property type="entry name" value="HemK-like"/>
</dbReference>
<dbReference type="GO" id="GO:0102559">
    <property type="term" value="F:peptide chain release factor N(5)-glutamine methyltransferase activity"/>
    <property type="evidence" value="ECO:0007669"/>
    <property type="project" value="UniProtKB-EC"/>
</dbReference>
<evidence type="ECO:0000256" key="4">
    <source>
        <dbReference type="ARBA" id="ARBA00048391"/>
    </source>
</evidence>
<feature type="binding site" evidence="5">
    <location>
        <position position="140"/>
    </location>
    <ligand>
        <name>S-adenosyl-L-methionine</name>
        <dbReference type="ChEBI" id="CHEBI:59789"/>
    </ligand>
</feature>
<dbReference type="Gene3D" id="1.10.8.10">
    <property type="entry name" value="DNA helicase RuvA subunit, C-terminal domain"/>
    <property type="match status" value="1"/>
</dbReference>
<dbReference type="CDD" id="cd02440">
    <property type="entry name" value="AdoMet_MTases"/>
    <property type="match status" value="1"/>
</dbReference>
<dbReference type="EC" id="2.1.1.297" evidence="5"/>
<dbReference type="InterPro" id="IPR025714">
    <property type="entry name" value="Methyltranfer_dom"/>
</dbReference>
<dbReference type="InterPro" id="IPR019874">
    <property type="entry name" value="RF_methyltr_PrmC"/>
</dbReference>
<dbReference type="PANTHER" id="PTHR18895:SF74">
    <property type="entry name" value="MTRF1L RELEASE FACTOR GLUTAMINE METHYLTRANSFERASE"/>
    <property type="match status" value="1"/>
</dbReference>
<organism evidence="8 9">
    <name type="scientific">Yersinia pestis bv. Antiqua (strain Antiqua)</name>
    <dbReference type="NCBI Taxonomy" id="360102"/>
    <lineage>
        <taxon>Bacteria</taxon>
        <taxon>Pseudomonadati</taxon>
        <taxon>Pseudomonadota</taxon>
        <taxon>Gammaproteobacteria</taxon>
        <taxon>Enterobacterales</taxon>
        <taxon>Yersiniaceae</taxon>
        <taxon>Yersinia</taxon>
    </lineage>
</organism>
<proteinExistence type="inferred from homology"/>
<dbReference type="InterPro" id="IPR040758">
    <property type="entry name" value="PrmC_N"/>
</dbReference>
<dbReference type="EMBL" id="CP000308">
    <property type="protein sequence ID" value="ABG13369.1"/>
    <property type="molecule type" value="Genomic_DNA"/>
</dbReference>
<reference evidence="8 9" key="1">
    <citation type="journal article" date="2006" name="J. Bacteriol.">
        <title>Complete genome sequence of Yersinia pestis strains Antiqua and Nepal516: evidence of gene reduction in an emerging pathogen.</title>
        <authorList>
            <person name="Chain P.S."/>
            <person name="Hu P."/>
            <person name="Malfatti S.A."/>
            <person name="Radnedge L."/>
            <person name="Larimer F."/>
            <person name="Vergez L.M."/>
            <person name="Worsham P."/>
            <person name="Chu M.C."/>
            <person name="Andersen G.L."/>
        </authorList>
    </citation>
    <scope>NUCLEOTIDE SEQUENCE [LARGE SCALE GENOMIC DNA]</scope>
    <source>
        <strain evidence="8 9">Antiqua</strain>
    </source>
</reference>
<name>A0A0E1NLN5_YERPA</name>
<dbReference type="SUPFAM" id="SSF53335">
    <property type="entry name" value="S-adenosyl-L-methionine-dependent methyltransferases"/>
    <property type="match status" value="1"/>
</dbReference>
<dbReference type="Proteomes" id="UP000001971">
    <property type="component" value="Chromosome"/>
</dbReference>
<evidence type="ECO:0000313" key="9">
    <source>
        <dbReference type="Proteomes" id="UP000001971"/>
    </source>
</evidence>
<dbReference type="KEGG" id="ypa:YPA_1402"/>
<gene>
    <name evidence="5" type="primary">prmC</name>
    <name evidence="8" type="ordered locus">YPA_1402</name>
</gene>
<dbReference type="NCBIfam" id="TIGR03534">
    <property type="entry name" value="RF_mod_PrmC"/>
    <property type="match status" value="1"/>
</dbReference>
<feature type="binding site" evidence="5">
    <location>
        <position position="182"/>
    </location>
    <ligand>
        <name>S-adenosyl-L-methionine</name>
        <dbReference type="ChEBI" id="CHEBI:59789"/>
    </ligand>
</feature>
<feature type="domain" description="Release factor glutamine methyltransferase N-terminal" evidence="7">
    <location>
        <begin position="6"/>
        <end position="73"/>
    </location>
</feature>
<dbReference type="GO" id="GO:0003676">
    <property type="term" value="F:nucleic acid binding"/>
    <property type="evidence" value="ECO:0007669"/>
    <property type="project" value="InterPro"/>
</dbReference>
<feature type="binding site" evidence="5">
    <location>
        <position position="168"/>
    </location>
    <ligand>
        <name>S-adenosyl-L-methionine</name>
        <dbReference type="ChEBI" id="CHEBI:59789"/>
    </ligand>
</feature>
<dbReference type="HOGENOM" id="CLU_018398_3_0_6"/>
<dbReference type="Pfam" id="PF13847">
    <property type="entry name" value="Methyltransf_31"/>
    <property type="match status" value="1"/>
</dbReference>
<dbReference type="FunFam" id="1.10.8.10:FF:000032">
    <property type="entry name" value="Release factor glutamine methyltransferase"/>
    <property type="match status" value="1"/>
</dbReference>
<evidence type="ECO:0000259" key="7">
    <source>
        <dbReference type="Pfam" id="PF17827"/>
    </source>
</evidence>
<dbReference type="Gene3D" id="3.40.50.150">
    <property type="entry name" value="Vaccinia Virus protein VP39"/>
    <property type="match status" value="1"/>
</dbReference>
<evidence type="ECO:0000256" key="1">
    <source>
        <dbReference type="ARBA" id="ARBA00022603"/>
    </source>
</evidence>
<feature type="domain" description="Methyltransferase" evidence="6">
    <location>
        <begin position="111"/>
        <end position="248"/>
    </location>
</feature>
<evidence type="ECO:0000256" key="5">
    <source>
        <dbReference type="HAMAP-Rule" id="MF_02126"/>
    </source>
</evidence>
<comment type="function">
    <text evidence="5">Methylates the class 1 translation termination release factors RF1/PrfA and RF2/PrfB on the glutamine residue of the universally conserved GGQ motif.</text>
</comment>
<sequence length="276" mass="30121">MNYQHWLSLAAARFTHSDSPKRDAEILLSFVTGKARTYLLAFGETEITAEQLLWLETLANRREQGEPIAYLVGEREFWSLPLSVSSATLIPRPDTECLVEQALARLPAMPCRILDLGTGTGAIALALATERRDCAVIAVDINADAVALARHNAEKLTIDNVCFLQGSWFEPVSGRFALIASNPPYIDANDPHLNEGDVRYEPHSALVAAAEGMADLAAIVSQAPGYLDPGGWLMLEHGWQQANAVQELLKNSGFSAVMTCKDYGNNDRVTLGQWAV</sequence>
<accession>A0A0E1NLN5</accession>
<dbReference type="PANTHER" id="PTHR18895">
    <property type="entry name" value="HEMK METHYLTRANSFERASE"/>
    <property type="match status" value="1"/>
</dbReference>